<dbReference type="Proteomes" id="UP000016569">
    <property type="component" value="Unassembled WGS sequence"/>
</dbReference>
<accession>A0A8E0KJ36</accession>
<dbReference type="EMBL" id="BATC01000015">
    <property type="protein sequence ID" value="GAD58983.1"/>
    <property type="molecule type" value="Genomic_DNA"/>
</dbReference>
<keyword evidence="2" id="KW-1185">Reference proteome</keyword>
<comment type="caution">
    <text evidence="1">The sequence shown here is derived from an EMBL/GenBank/DDBJ whole genome shotgun (WGS) entry which is preliminary data.</text>
</comment>
<dbReference type="AlphaFoldDB" id="A0A8E0KJ36"/>
<gene>
    <name evidence="1" type="ORF">MBEBAB_1233</name>
</gene>
<evidence type="ECO:0000313" key="2">
    <source>
        <dbReference type="Proteomes" id="UP000016569"/>
    </source>
</evidence>
<reference evidence="2" key="1">
    <citation type="journal article" date="2013" name="Genome Announc.">
        <title>Draft Genome Sequence of the Dimorphic Prosthecate Bacterium Brevundimonas abyssalis TAR-001T.</title>
        <authorList>
            <person name="Tsubouchi T."/>
            <person name="Nishi S."/>
            <person name="Usui K."/>
            <person name="Shimane Y."/>
            <person name="Takaki Y."/>
            <person name="Maruyama T."/>
            <person name="Hatada Y."/>
        </authorList>
    </citation>
    <scope>NUCLEOTIDE SEQUENCE [LARGE SCALE GENOMIC DNA]</scope>
    <source>
        <strain evidence="2">TAR-001</strain>
    </source>
</reference>
<sequence>MMDRERQCAGAANACGEIGLSRGPTPCASMKWARKMRD</sequence>
<protein>
    <submittedName>
        <fullName evidence="1">Uncharacterized protein</fullName>
    </submittedName>
</protein>
<evidence type="ECO:0000313" key="1">
    <source>
        <dbReference type="EMBL" id="GAD58983.1"/>
    </source>
</evidence>
<name>A0A8E0KJ36_9CAUL</name>
<organism evidence="1 2">
    <name type="scientific">Brevundimonas abyssalis TAR-001</name>
    <dbReference type="NCBI Taxonomy" id="1391729"/>
    <lineage>
        <taxon>Bacteria</taxon>
        <taxon>Pseudomonadati</taxon>
        <taxon>Pseudomonadota</taxon>
        <taxon>Alphaproteobacteria</taxon>
        <taxon>Caulobacterales</taxon>
        <taxon>Caulobacteraceae</taxon>
        <taxon>Brevundimonas</taxon>
    </lineage>
</organism>
<proteinExistence type="predicted"/>